<dbReference type="Proteomes" id="UP001140091">
    <property type="component" value="Unassembled WGS sequence"/>
</dbReference>
<proteinExistence type="predicted"/>
<accession>A0A9W8JR67</accession>
<organism evidence="1 2">
    <name type="scientific">Candolleomyces eurysporus</name>
    <dbReference type="NCBI Taxonomy" id="2828524"/>
    <lineage>
        <taxon>Eukaryota</taxon>
        <taxon>Fungi</taxon>
        <taxon>Dikarya</taxon>
        <taxon>Basidiomycota</taxon>
        <taxon>Agaricomycotina</taxon>
        <taxon>Agaricomycetes</taxon>
        <taxon>Agaricomycetidae</taxon>
        <taxon>Agaricales</taxon>
        <taxon>Agaricineae</taxon>
        <taxon>Psathyrellaceae</taxon>
        <taxon>Candolleomyces</taxon>
    </lineage>
</organism>
<dbReference type="EMBL" id="JANBPK010000508">
    <property type="protein sequence ID" value="KAJ2935463.1"/>
    <property type="molecule type" value="Genomic_DNA"/>
</dbReference>
<name>A0A9W8JR67_9AGAR</name>
<sequence>MSGSSRVEACADSLERLELNPGSEVNSICHLLRPVSIERTGVPDLSLAPLKTLRSLKINAKVLMFKLNNNRFSDPLPWIVSLLSTLPDDNSLSELELRFTSQLNQQILERVSWFNLSSTLLSRKFRSLKHVTFTFPPSAKGHIIDDRPLWVKDTLNQNKHLSPLISRGLLHFDI</sequence>
<feature type="non-terminal residue" evidence="1">
    <location>
        <position position="1"/>
    </location>
</feature>
<comment type="caution">
    <text evidence="1">The sequence shown here is derived from an EMBL/GenBank/DDBJ whole genome shotgun (WGS) entry which is preliminary data.</text>
</comment>
<dbReference type="OrthoDB" id="2788229at2759"/>
<keyword evidence="2" id="KW-1185">Reference proteome</keyword>
<reference evidence="1" key="1">
    <citation type="submission" date="2022-06" db="EMBL/GenBank/DDBJ databases">
        <title>Genome Sequence of Candolleomyces eurysporus.</title>
        <authorList>
            <person name="Buettner E."/>
        </authorList>
    </citation>
    <scope>NUCLEOTIDE SEQUENCE</scope>
    <source>
        <strain evidence="1">VTCC 930004</strain>
    </source>
</reference>
<protein>
    <submittedName>
        <fullName evidence="1">Uncharacterized protein</fullName>
    </submittedName>
</protein>
<evidence type="ECO:0000313" key="1">
    <source>
        <dbReference type="EMBL" id="KAJ2935463.1"/>
    </source>
</evidence>
<gene>
    <name evidence="1" type="ORF">H1R20_g1633</name>
</gene>
<evidence type="ECO:0000313" key="2">
    <source>
        <dbReference type="Proteomes" id="UP001140091"/>
    </source>
</evidence>
<dbReference type="AlphaFoldDB" id="A0A9W8JR67"/>